<name>A0ABR2P368_9ROSI</name>
<evidence type="ECO:0000256" key="2">
    <source>
        <dbReference type="ARBA" id="ARBA00008749"/>
    </source>
</evidence>
<keyword evidence="12" id="KW-0275">Fatty acid biosynthesis</keyword>
<dbReference type="InterPro" id="IPR005067">
    <property type="entry name" value="Fatty_acid_desaturase-2"/>
</dbReference>
<sequence>MALKLDNMSFGSQRLPSVALPVMANFGSPKFFMASPLRSASKKVENMKKTSMPHQEVQVQPTEKSWQPQDFLPDSKSDGFYEQIKELQERTKEILDDHFVALKLPSVVVSVIASSGSPKFFMACPFHFASKSKSYRKGQKRFKMIISSLWAWTAEENMHGDLLNKYLYFSGRVDMRQIEKTIQYLIGSGMVNGNLFNNFSIVAQRLGVYTTKDYTDILVFLVDRWKVKDLTRLSADGRKAQEFVCELPSRLRKLEEKAQLAEKQAPTIPFSWIPDRVEALRA</sequence>
<comment type="subunit">
    <text evidence="3">Homodimer.</text>
</comment>
<dbReference type="PANTHER" id="PTHR31155:SF9">
    <property type="entry name" value="STEAROYL-[ACYL-CARRIER-PROTEIN] 9-DESATURASE 7, CHLOROPLASTIC"/>
    <property type="match status" value="1"/>
</dbReference>
<evidence type="ECO:0000256" key="8">
    <source>
        <dbReference type="ARBA" id="ARBA00022946"/>
    </source>
</evidence>
<dbReference type="SUPFAM" id="SSF47240">
    <property type="entry name" value="Ferritin-like"/>
    <property type="match status" value="2"/>
</dbReference>
<protein>
    <recommendedName>
        <fullName evidence="4">stearoyl-[acyl-carrier-protein] 9-desaturase</fullName>
        <ecNumber evidence="4">1.14.19.2</ecNumber>
    </recommendedName>
</protein>
<comment type="cofactor">
    <cofactor evidence="1">
        <name>Fe(2+)</name>
        <dbReference type="ChEBI" id="CHEBI:29033"/>
    </cofactor>
</comment>
<evidence type="ECO:0000256" key="3">
    <source>
        <dbReference type="ARBA" id="ARBA00011738"/>
    </source>
</evidence>
<evidence type="ECO:0000256" key="13">
    <source>
        <dbReference type="ARBA" id="ARBA00049304"/>
    </source>
</evidence>
<dbReference type="Proteomes" id="UP001396334">
    <property type="component" value="Unassembled WGS sequence"/>
</dbReference>
<keyword evidence="5" id="KW-0444">Lipid biosynthesis</keyword>
<evidence type="ECO:0000256" key="4">
    <source>
        <dbReference type="ARBA" id="ARBA00012617"/>
    </source>
</evidence>
<organism evidence="14 15">
    <name type="scientific">Hibiscus sabdariffa</name>
    <name type="common">roselle</name>
    <dbReference type="NCBI Taxonomy" id="183260"/>
    <lineage>
        <taxon>Eukaryota</taxon>
        <taxon>Viridiplantae</taxon>
        <taxon>Streptophyta</taxon>
        <taxon>Embryophyta</taxon>
        <taxon>Tracheophyta</taxon>
        <taxon>Spermatophyta</taxon>
        <taxon>Magnoliopsida</taxon>
        <taxon>eudicotyledons</taxon>
        <taxon>Gunneridae</taxon>
        <taxon>Pentapetalae</taxon>
        <taxon>rosids</taxon>
        <taxon>malvids</taxon>
        <taxon>Malvales</taxon>
        <taxon>Malvaceae</taxon>
        <taxon>Malvoideae</taxon>
        <taxon>Hibiscus</taxon>
    </lineage>
</organism>
<gene>
    <name evidence="14" type="ORF">V6N11_054870</name>
</gene>
<evidence type="ECO:0000256" key="5">
    <source>
        <dbReference type="ARBA" id="ARBA00022516"/>
    </source>
</evidence>
<dbReference type="InterPro" id="IPR012348">
    <property type="entry name" value="RNR-like"/>
</dbReference>
<evidence type="ECO:0000256" key="7">
    <source>
        <dbReference type="ARBA" id="ARBA00022832"/>
    </source>
</evidence>
<keyword evidence="8" id="KW-0809">Transit peptide</keyword>
<keyword evidence="7" id="KW-0276">Fatty acid metabolism</keyword>
<accession>A0ABR2P368</accession>
<dbReference type="PANTHER" id="PTHR31155">
    <property type="entry name" value="ACYL- ACYL-CARRIER-PROTEIN DESATURASE-RELATED"/>
    <property type="match status" value="1"/>
</dbReference>
<comment type="caution">
    <text evidence="14">The sequence shown here is derived from an EMBL/GenBank/DDBJ whole genome shotgun (WGS) entry which is preliminary data.</text>
</comment>
<keyword evidence="6" id="KW-0479">Metal-binding</keyword>
<keyword evidence="10" id="KW-0408">Iron</keyword>
<evidence type="ECO:0000313" key="14">
    <source>
        <dbReference type="EMBL" id="KAK8982885.1"/>
    </source>
</evidence>
<comment type="catalytic activity">
    <reaction evidence="13">
        <text>octadecanoyl-[ACP] + 2 reduced [2Fe-2S]-[ferredoxin] + O2 + 2 H(+) = (9Z)-octadecenoyl-[ACP] + 2 oxidized [2Fe-2S]-[ferredoxin] + 2 H2O</text>
        <dbReference type="Rhea" id="RHEA:11776"/>
        <dbReference type="Rhea" id="RHEA-COMP:9656"/>
        <dbReference type="Rhea" id="RHEA-COMP:9924"/>
        <dbReference type="Rhea" id="RHEA-COMP:10000"/>
        <dbReference type="Rhea" id="RHEA-COMP:10001"/>
        <dbReference type="ChEBI" id="CHEBI:15377"/>
        <dbReference type="ChEBI" id="CHEBI:15378"/>
        <dbReference type="ChEBI" id="CHEBI:15379"/>
        <dbReference type="ChEBI" id="CHEBI:33737"/>
        <dbReference type="ChEBI" id="CHEBI:33738"/>
        <dbReference type="ChEBI" id="CHEBI:78495"/>
        <dbReference type="ChEBI" id="CHEBI:78783"/>
        <dbReference type="EC" id="1.14.19.2"/>
    </reaction>
</comment>
<keyword evidence="15" id="KW-1185">Reference proteome</keyword>
<evidence type="ECO:0000256" key="10">
    <source>
        <dbReference type="ARBA" id="ARBA00023004"/>
    </source>
</evidence>
<keyword evidence="11" id="KW-0443">Lipid metabolism</keyword>
<comment type="similarity">
    <text evidence="2">Belongs to the fatty acid desaturase type 2 family.</text>
</comment>
<evidence type="ECO:0000256" key="1">
    <source>
        <dbReference type="ARBA" id="ARBA00001954"/>
    </source>
</evidence>
<evidence type="ECO:0000256" key="11">
    <source>
        <dbReference type="ARBA" id="ARBA00023098"/>
    </source>
</evidence>
<dbReference type="EC" id="1.14.19.2" evidence="4"/>
<dbReference type="Pfam" id="PF03405">
    <property type="entry name" value="FA_desaturase_2"/>
    <property type="match status" value="2"/>
</dbReference>
<evidence type="ECO:0000256" key="6">
    <source>
        <dbReference type="ARBA" id="ARBA00022723"/>
    </source>
</evidence>
<dbReference type="Gene3D" id="1.10.620.20">
    <property type="entry name" value="Ribonucleotide Reductase, subunit A"/>
    <property type="match status" value="2"/>
</dbReference>
<keyword evidence="9" id="KW-0560">Oxidoreductase</keyword>
<evidence type="ECO:0000256" key="12">
    <source>
        <dbReference type="ARBA" id="ARBA00023160"/>
    </source>
</evidence>
<evidence type="ECO:0000256" key="9">
    <source>
        <dbReference type="ARBA" id="ARBA00023002"/>
    </source>
</evidence>
<dbReference type="InterPro" id="IPR009078">
    <property type="entry name" value="Ferritin-like_SF"/>
</dbReference>
<proteinExistence type="inferred from homology"/>
<reference evidence="14 15" key="1">
    <citation type="journal article" date="2024" name="G3 (Bethesda)">
        <title>Genome assembly of Hibiscus sabdariffa L. provides insights into metabolisms of medicinal natural products.</title>
        <authorList>
            <person name="Kim T."/>
        </authorList>
    </citation>
    <scope>NUCLEOTIDE SEQUENCE [LARGE SCALE GENOMIC DNA]</scope>
    <source>
        <strain evidence="14">TK-2024</strain>
        <tissue evidence="14">Old leaves</tissue>
    </source>
</reference>
<evidence type="ECO:0000313" key="15">
    <source>
        <dbReference type="Proteomes" id="UP001396334"/>
    </source>
</evidence>
<dbReference type="EMBL" id="JBBPBN010000083">
    <property type="protein sequence ID" value="KAK8982885.1"/>
    <property type="molecule type" value="Genomic_DNA"/>
</dbReference>